<keyword evidence="4" id="KW-1185">Reference proteome</keyword>
<evidence type="ECO:0000313" key="4">
    <source>
        <dbReference type="Proteomes" id="UP000005551"/>
    </source>
</evidence>
<organism evidence="3 4">
    <name type="scientific">Nitritalea halalkaliphila LW7</name>
    <dbReference type="NCBI Taxonomy" id="1189621"/>
    <lineage>
        <taxon>Bacteria</taxon>
        <taxon>Pseudomonadati</taxon>
        <taxon>Bacteroidota</taxon>
        <taxon>Cytophagia</taxon>
        <taxon>Cytophagales</taxon>
        <taxon>Cyclobacteriaceae</taxon>
        <taxon>Nitritalea</taxon>
    </lineage>
</organism>
<dbReference type="OrthoDB" id="831538at2"/>
<name>I5BU55_9BACT</name>
<evidence type="ECO:0000256" key="1">
    <source>
        <dbReference type="SAM" id="SignalP"/>
    </source>
</evidence>
<dbReference type="Pfam" id="PF21012">
    <property type="entry name" value="DUF6850"/>
    <property type="match status" value="1"/>
</dbReference>
<feature type="signal peptide" evidence="1">
    <location>
        <begin position="1"/>
        <end position="25"/>
    </location>
</feature>
<proteinExistence type="predicted"/>
<feature type="chain" id="PRO_5003699888" description="DUF6850 domain-containing protein" evidence="1">
    <location>
        <begin position="26"/>
        <end position="327"/>
    </location>
</feature>
<accession>I5BU55</accession>
<gene>
    <name evidence="3" type="ORF">A3SI_18567</name>
</gene>
<comment type="caution">
    <text evidence="3">The sequence shown here is derived from an EMBL/GenBank/DDBJ whole genome shotgun (WGS) entry which is preliminary data.</text>
</comment>
<reference evidence="3 4" key="1">
    <citation type="submission" date="2012-05" db="EMBL/GenBank/DDBJ databases">
        <title>Genome sequence of Nitritalea halalkaliphila LW7.</title>
        <authorList>
            <person name="Jangir P.K."/>
            <person name="Singh A."/>
            <person name="Shivaji S."/>
            <person name="Sharma R."/>
        </authorList>
    </citation>
    <scope>NUCLEOTIDE SEQUENCE [LARGE SCALE GENOMIC DNA]</scope>
    <source>
        <strain evidence="3 4">LW7</strain>
    </source>
</reference>
<dbReference type="Proteomes" id="UP000005551">
    <property type="component" value="Unassembled WGS sequence"/>
</dbReference>
<dbReference type="AlphaFoldDB" id="I5BU55"/>
<dbReference type="STRING" id="1189621.A3SI_18567"/>
<dbReference type="EMBL" id="AJYA01000067">
    <property type="protein sequence ID" value="EIM73107.1"/>
    <property type="molecule type" value="Genomic_DNA"/>
</dbReference>
<dbReference type="InterPro" id="IPR049236">
    <property type="entry name" value="DUF6850"/>
</dbReference>
<evidence type="ECO:0000259" key="2">
    <source>
        <dbReference type="Pfam" id="PF21012"/>
    </source>
</evidence>
<sequence>MPYRVLLLLISLCFLSHVEPSAVYAQTATAFDFLDEEQRVRWFEAIKQPLRAQAMEQELGFSGAWAGEKRAPMSPSQVPDRQHGYGFFSYGNRQVGSLRMEGQFRYEKQQFDSLGWQQVRELGPNPYYFANIRRGNWNNDRFFADLNVTRSFWKDKIHFGLGADYALAQHNRSNDPRPRISHYYLQLKAQLGLQLHERWLLAFHGGTFSSTEIGQVTNYNASNDSFGRLDYNLYTMMGLGSFNLLRRPRYELSGAGHQYGGAIYHQGRAGLSKMNLPTVFLMSVFCAEGQLPGRWMSKLLEILTWSAWKIGLPLPIRMQSRSLGLGF</sequence>
<protein>
    <recommendedName>
        <fullName evidence="2">DUF6850 domain-containing protein</fullName>
    </recommendedName>
</protein>
<feature type="domain" description="DUF6850" evidence="2">
    <location>
        <begin position="75"/>
        <end position="263"/>
    </location>
</feature>
<evidence type="ECO:0000313" key="3">
    <source>
        <dbReference type="EMBL" id="EIM73107.1"/>
    </source>
</evidence>
<keyword evidence="1" id="KW-0732">Signal</keyword>